<dbReference type="PANTHER" id="PTHR31009">
    <property type="entry name" value="S-ADENOSYL-L-METHIONINE:CARBOXYL METHYLTRANSFERASE FAMILY PROTEIN"/>
    <property type="match status" value="1"/>
</dbReference>
<evidence type="ECO:0000256" key="2">
    <source>
        <dbReference type="ARBA" id="ARBA00022842"/>
    </source>
</evidence>
<dbReference type="GO" id="GO:0008168">
    <property type="term" value="F:methyltransferase activity"/>
    <property type="evidence" value="ECO:0007669"/>
    <property type="project" value="InterPro"/>
</dbReference>
<dbReference type="InterPro" id="IPR005299">
    <property type="entry name" value="MeTrfase_7"/>
</dbReference>
<gene>
    <name evidence="3" type="ORF">H6P81_009011</name>
</gene>
<dbReference type="SUPFAM" id="SSF53335">
    <property type="entry name" value="S-adenosyl-L-methionine-dependent methyltransferases"/>
    <property type="match status" value="1"/>
</dbReference>
<evidence type="ECO:0000256" key="1">
    <source>
        <dbReference type="ARBA" id="ARBA00022723"/>
    </source>
</evidence>
<evidence type="ECO:0008006" key="5">
    <source>
        <dbReference type="Google" id="ProtNLM"/>
    </source>
</evidence>
<dbReference type="Gene3D" id="3.40.50.150">
    <property type="entry name" value="Vaccinia Virus protein VP39"/>
    <property type="match status" value="1"/>
</dbReference>
<keyword evidence="4" id="KW-1185">Reference proteome</keyword>
<dbReference type="Pfam" id="PF03492">
    <property type="entry name" value="Methyltransf_7"/>
    <property type="match status" value="1"/>
</dbReference>
<reference evidence="3 4" key="1">
    <citation type="submission" date="2021-07" db="EMBL/GenBank/DDBJ databases">
        <title>The Aristolochia fimbriata genome: insights into angiosperm evolution, floral development and chemical biosynthesis.</title>
        <authorList>
            <person name="Jiao Y."/>
        </authorList>
    </citation>
    <scope>NUCLEOTIDE SEQUENCE [LARGE SCALE GENOMIC DNA]</scope>
    <source>
        <strain evidence="3">IBCAS-2021</strain>
        <tissue evidence="3">Leaf</tissue>
    </source>
</reference>
<dbReference type="Gene3D" id="1.10.1200.270">
    <property type="entry name" value="Methyltransferase, alpha-helical capping domain"/>
    <property type="match status" value="1"/>
</dbReference>
<proteinExistence type="predicted"/>
<evidence type="ECO:0000313" key="3">
    <source>
        <dbReference type="EMBL" id="KAG9449046.1"/>
    </source>
</evidence>
<dbReference type="InterPro" id="IPR029063">
    <property type="entry name" value="SAM-dependent_MTases_sf"/>
</dbReference>
<comment type="caution">
    <text evidence="3">The sequence shown here is derived from an EMBL/GenBank/DDBJ whole genome shotgun (WGS) entry which is preliminary data.</text>
</comment>
<dbReference type="GO" id="GO:0046872">
    <property type="term" value="F:metal ion binding"/>
    <property type="evidence" value="ECO:0007669"/>
    <property type="project" value="UniProtKB-KW"/>
</dbReference>
<keyword evidence="2" id="KW-0460">Magnesium</keyword>
<dbReference type="AlphaFoldDB" id="A0AAV7EKV8"/>
<sequence length="380" mass="42267">MKDTQAAQGTVPAMHEMKVASTNGGDGPNSYYRNSSYQRNGVTSVLAMIEEAIYSEDLDMMQNGSDQCTYKSGEPFRIADLGCSVGPNTFLVVEAIIEALKKLKYHSHGDDVQEFQAFFNDIASNDFNTLVQSPLWETTQQYYFKAVVPGSFHGRLFPKASLRFVCCIYALHWLSGSPKELMDHNSPAAWNKGRITCHGVTAQVSASFLAQFTMDMGNFLQARAEEVAPGGFMALLLPFQLPTSDPPQLFFVLVRLLDAALSDMVSVGRVEEPKVDLFNFPSYLPTAAELKMLIEKNGDFSIAKMEPLPPPKMGFDAPALCNLLRAVMEKAMSAYFGCEIMDEVFDRYLKKIEDSSDLILQSMEVSQDLFVLLKRKPTTD</sequence>
<dbReference type="InterPro" id="IPR042086">
    <property type="entry name" value="MeTrfase_capping"/>
</dbReference>
<protein>
    <recommendedName>
        <fullName evidence="5">S-adenosylmethionine-dependent methyltransferase</fullName>
    </recommendedName>
</protein>
<name>A0AAV7EKV8_ARIFI</name>
<evidence type="ECO:0000313" key="4">
    <source>
        <dbReference type="Proteomes" id="UP000825729"/>
    </source>
</evidence>
<dbReference type="EMBL" id="JAINDJ010000004">
    <property type="protein sequence ID" value="KAG9449046.1"/>
    <property type="molecule type" value="Genomic_DNA"/>
</dbReference>
<organism evidence="3 4">
    <name type="scientific">Aristolochia fimbriata</name>
    <name type="common">White veined hardy Dutchman's pipe vine</name>
    <dbReference type="NCBI Taxonomy" id="158543"/>
    <lineage>
        <taxon>Eukaryota</taxon>
        <taxon>Viridiplantae</taxon>
        <taxon>Streptophyta</taxon>
        <taxon>Embryophyta</taxon>
        <taxon>Tracheophyta</taxon>
        <taxon>Spermatophyta</taxon>
        <taxon>Magnoliopsida</taxon>
        <taxon>Magnoliidae</taxon>
        <taxon>Piperales</taxon>
        <taxon>Aristolochiaceae</taxon>
        <taxon>Aristolochia</taxon>
    </lineage>
</organism>
<keyword evidence="1" id="KW-0479">Metal-binding</keyword>
<dbReference type="Proteomes" id="UP000825729">
    <property type="component" value="Unassembled WGS sequence"/>
</dbReference>
<accession>A0AAV7EKV8</accession>